<reference evidence="5" key="1">
    <citation type="submission" date="2023-05" db="EMBL/GenBank/DDBJ databases">
        <title>Anaerotaeda fermentans gen. nov., sp. nov., a novel anaerobic planctomycete of the new family within the order Sedimentisphaerales isolated from Taman Peninsula, Russia.</title>
        <authorList>
            <person name="Khomyakova M.A."/>
            <person name="Merkel A.Y."/>
            <person name="Slobodkin A.I."/>
        </authorList>
    </citation>
    <scope>NUCLEOTIDE SEQUENCE</scope>
    <source>
        <strain evidence="5">M17dextr</strain>
    </source>
</reference>
<evidence type="ECO:0000256" key="3">
    <source>
        <dbReference type="SAM" id="MobiDB-lite"/>
    </source>
</evidence>
<dbReference type="AlphaFoldDB" id="A0AAW6U1Y2"/>
<evidence type="ECO:0000256" key="2">
    <source>
        <dbReference type="ARBA" id="ARBA00023157"/>
    </source>
</evidence>
<dbReference type="RefSeq" id="WP_349246304.1">
    <property type="nucleotide sequence ID" value="NZ_JASCXX010000026.1"/>
</dbReference>
<dbReference type="InterPro" id="IPR008979">
    <property type="entry name" value="Galactose-bd-like_sf"/>
</dbReference>
<sequence length="986" mass="106505">MSRKSISFIVWVLVVATAASSAWGELIAYWPFDEGQGTTTVDATGNGNDGTLNGNVEWVAGVKGTALRFDTAGERVVTTGIDPTAANNAMTLAAWVVWEGQGHSIEHQGIIGKRQGWDPRTYVKWFWEVTPAGQLAFRNGDGAVNAAAALVPYVNEWAHIAVTWDNGAVVQYVNAQQVSTGTSAFRDTADATVVSIGSVSATNSETFVGIIDEARIYNTALALGELEKAMSGDYNSSSGPVPADEAADVSQDVILNWSPGDFAAAHDVYFGASFADVEAASRANPMSVLASQGQTALTYDPPGLLEFSRTYYWRVDEVNAPPDNTIFKGQVWSFTVEPYVYPIANIKATASMADEDSGPENTINGFGLNAADQHSVEATDMWLASPTDDTPIWIQYEFDRVYQLYDMQVWNYNVQFELVLGFGLKDVTVEYSIDGVEWTTFGDVEFAKGTAQLDYTANTTVDLRDVTAKYVRFTMKSNWNMGMIPQYGLSEVRFTYLPVHAREPQPAAGQADMGLDVTLDWRSGRQAAAHELYFSSERAAVADGTALVETLGESRYAFSDLNLGSIYYWKVNEVNEAGPSYWEGDIWSFSTIEYAMVEDFETYTDDMDAGQAIFQTWLDGWENNTGSTVGYLDVPFAERRIVNTGRQSMPLAYDNTVAPWYSEAERTFASPQDWTAGSADTLVVYFQGNPEDNAAGTLYIALEDATGRVQTVTHPAGEDAMLLAGWNEWRVPFSDLSGINLSRIDTMYIGVGNRANPTPGGSGTVFIDSIQIGRPGSSDPGVSGLAGSYSLENGAEDGSGNGRDGTVMGEPMAIDGPEGYGAALLFDGLGSQYVHLGTWNPSAATGQLSVCLWAKWNGLSAYYQGLAAKRDSWAANDMMWQIEANRDSGAVSFARNGSSPASGNPVLPIGEWTHVAVTFDGTTARFYIDAAMTGQGAFSFGSDTTAAVVFGACQGNGGNPFNGAIDEVHIYDRALLPFEINYLAGK</sequence>
<keyword evidence="2" id="KW-1015">Disulfide bond</keyword>
<dbReference type="SUPFAM" id="SSF49785">
    <property type="entry name" value="Galactose-binding domain-like"/>
    <property type="match status" value="1"/>
</dbReference>
<evidence type="ECO:0000256" key="1">
    <source>
        <dbReference type="ARBA" id="ARBA00022729"/>
    </source>
</evidence>
<dbReference type="PROSITE" id="PS50022">
    <property type="entry name" value="FA58C_3"/>
    <property type="match status" value="1"/>
</dbReference>
<protein>
    <submittedName>
        <fullName evidence="5">Discoidin domain-containing protein</fullName>
    </submittedName>
</protein>
<evidence type="ECO:0000313" key="5">
    <source>
        <dbReference type="EMBL" id="MDI6450895.1"/>
    </source>
</evidence>
<feature type="region of interest" description="Disordered" evidence="3">
    <location>
        <begin position="778"/>
        <end position="812"/>
    </location>
</feature>
<dbReference type="SMART" id="SM00560">
    <property type="entry name" value="LamGL"/>
    <property type="match status" value="2"/>
</dbReference>
<dbReference type="InterPro" id="IPR006558">
    <property type="entry name" value="LamG-like"/>
</dbReference>
<dbReference type="PANTHER" id="PTHR47635">
    <property type="entry name" value="CUB DOMAIN-CONTAINING PROTEIN"/>
    <property type="match status" value="1"/>
</dbReference>
<dbReference type="InterPro" id="IPR013783">
    <property type="entry name" value="Ig-like_fold"/>
</dbReference>
<dbReference type="InterPro" id="IPR000421">
    <property type="entry name" value="FA58C"/>
</dbReference>
<feature type="domain" description="F5/8 type C" evidence="4">
    <location>
        <begin position="335"/>
        <end position="492"/>
    </location>
</feature>
<proteinExistence type="predicted"/>
<dbReference type="PANTHER" id="PTHR47635:SF2">
    <property type="entry name" value="LAMG-LIKE JELLYROLL FOLD DOMAIN-CONTAINING PROTEIN"/>
    <property type="match status" value="1"/>
</dbReference>
<evidence type="ECO:0000259" key="4">
    <source>
        <dbReference type="PROSITE" id="PS50022"/>
    </source>
</evidence>
<dbReference type="Pfam" id="PF13385">
    <property type="entry name" value="Laminin_G_3"/>
    <property type="match status" value="2"/>
</dbReference>
<evidence type="ECO:0000313" key="6">
    <source>
        <dbReference type="Proteomes" id="UP001431776"/>
    </source>
</evidence>
<name>A0AAW6U1Y2_9BACT</name>
<dbReference type="Gene3D" id="2.60.120.200">
    <property type="match status" value="2"/>
</dbReference>
<dbReference type="SUPFAM" id="SSF49899">
    <property type="entry name" value="Concanavalin A-like lectins/glucanases"/>
    <property type="match status" value="2"/>
</dbReference>
<dbReference type="Gene3D" id="2.60.120.260">
    <property type="entry name" value="Galactose-binding domain-like"/>
    <property type="match status" value="1"/>
</dbReference>
<dbReference type="InterPro" id="IPR013320">
    <property type="entry name" value="ConA-like_dom_sf"/>
</dbReference>
<accession>A0AAW6U1Y2</accession>
<comment type="caution">
    <text evidence="5">The sequence shown here is derived from an EMBL/GenBank/DDBJ whole genome shotgun (WGS) entry which is preliminary data.</text>
</comment>
<dbReference type="Pfam" id="PF00754">
    <property type="entry name" value="F5_F8_type_C"/>
    <property type="match status" value="1"/>
</dbReference>
<keyword evidence="1" id="KW-0732">Signal</keyword>
<dbReference type="EMBL" id="JASCXX010000026">
    <property type="protein sequence ID" value="MDI6450895.1"/>
    <property type="molecule type" value="Genomic_DNA"/>
</dbReference>
<gene>
    <name evidence="5" type="ORF">QJ522_17680</name>
</gene>
<keyword evidence="6" id="KW-1185">Reference proteome</keyword>
<dbReference type="Gene3D" id="2.60.40.10">
    <property type="entry name" value="Immunoglobulins"/>
    <property type="match status" value="1"/>
</dbReference>
<organism evidence="5 6">
    <name type="scientific">Anaerobaca lacustris</name>
    <dbReference type="NCBI Taxonomy" id="3044600"/>
    <lineage>
        <taxon>Bacteria</taxon>
        <taxon>Pseudomonadati</taxon>
        <taxon>Planctomycetota</taxon>
        <taxon>Phycisphaerae</taxon>
        <taxon>Sedimentisphaerales</taxon>
        <taxon>Anaerobacaceae</taxon>
        <taxon>Anaerobaca</taxon>
    </lineage>
</organism>
<dbReference type="Proteomes" id="UP001431776">
    <property type="component" value="Unassembled WGS sequence"/>
</dbReference>